<gene>
    <name evidence="3" type="ORF">DLAC_00587</name>
</gene>
<evidence type="ECO:0000256" key="2">
    <source>
        <dbReference type="SAM" id="MobiDB-lite"/>
    </source>
</evidence>
<dbReference type="OMA" id="HFEESHT"/>
<protein>
    <submittedName>
        <fullName evidence="3">Uncharacterized protein</fullName>
    </submittedName>
</protein>
<dbReference type="InParanoid" id="A0A152AAD1"/>
<feature type="compositionally biased region" description="Polar residues" evidence="2">
    <location>
        <begin position="23"/>
        <end position="39"/>
    </location>
</feature>
<feature type="region of interest" description="Disordered" evidence="2">
    <location>
        <begin position="16"/>
        <end position="39"/>
    </location>
</feature>
<organism evidence="3 4">
    <name type="scientific">Tieghemostelium lacteum</name>
    <name type="common">Slime mold</name>
    <name type="synonym">Dictyostelium lacteum</name>
    <dbReference type="NCBI Taxonomy" id="361077"/>
    <lineage>
        <taxon>Eukaryota</taxon>
        <taxon>Amoebozoa</taxon>
        <taxon>Evosea</taxon>
        <taxon>Eumycetozoa</taxon>
        <taxon>Dictyostelia</taxon>
        <taxon>Dictyosteliales</taxon>
        <taxon>Raperosteliaceae</taxon>
        <taxon>Tieghemostelium</taxon>
    </lineage>
</organism>
<comment type="caution">
    <text evidence="3">The sequence shown here is derived from an EMBL/GenBank/DDBJ whole genome shotgun (WGS) entry which is preliminary data.</text>
</comment>
<evidence type="ECO:0000313" key="3">
    <source>
        <dbReference type="EMBL" id="KYR03095.1"/>
    </source>
</evidence>
<evidence type="ECO:0000256" key="1">
    <source>
        <dbReference type="SAM" id="Coils"/>
    </source>
</evidence>
<evidence type="ECO:0000313" key="4">
    <source>
        <dbReference type="Proteomes" id="UP000076078"/>
    </source>
</evidence>
<dbReference type="Proteomes" id="UP000076078">
    <property type="component" value="Unassembled WGS sequence"/>
</dbReference>
<reference evidence="3 4" key="1">
    <citation type="submission" date="2015-12" db="EMBL/GenBank/DDBJ databases">
        <title>Dictyostelia acquired genes for synthesis and detection of signals that induce cell-type specialization by lateral gene transfer from prokaryotes.</title>
        <authorList>
            <person name="Gloeckner G."/>
            <person name="Schaap P."/>
        </authorList>
    </citation>
    <scope>NUCLEOTIDE SEQUENCE [LARGE SCALE GENOMIC DNA]</scope>
    <source>
        <strain evidence="3 4">TK</strain>
    </source>
</reference>
<proteinExistence type="predicted"/>
<feature type="coiled-coil region" evidence="1">
    <location>
        <begin position="57"/>
        <end position="91"/>
    </location>
</feature>
<dbReference type="FunCoup" id="A0A152AAD1">
    <property type="interactions" value="425"/>
</dbReference>
<sequence>MNSIYSNKENIKNVSTERLPLQQLKNGSNKNSQNILNISTPGKPVVQQQQQFSSPVVVTQTQQLFELKKKIKELEEALTKSEATVTSQQEIIDILNDSLQHYQDPVSSKQTNNRIRKIQQLTLENASLQDQVHKFELLQQDTKVTAKLTNNRIRTIHKLKGENKELKEENEKLRSQNLKLTHHAQHIHVTTQPTVVSSNPPQPQTVESLHYHQAQVNRSFTFSNDYGINDHDEHVGEC</sequence>
<dbReference type="AlphaFoldDB" id="A0A152AAD1"/>
<dbReference type="EMBL" id="LODT01000001">
    <property type="protein sequence ID" value="KYR03095.1"/>
    <property type="molecule type" value="Genomic_DNA"/>
</dbReference>
<keyword evidence="4" id="KW-1185">Reference proteome</keyword>
<feature type="coiled-coil region" evidence="1">
    <location>
        <begin position="118"/>
        <end position="183"/>
    </location>
</feature>
<accession>A0A152AAD1</accession>
<keyword evidence="1" id="KW-0175">Coiled coil</keyword>
<name>A0A152AAD1_TIELA</name>